<feature type="transmembrane region" description="Helical" evidence="1">
    <location>
        <begin position="37"/>
        <end position="57"/>
    </location>
</feature>
<feature type="transmembrane region" description="Helical" evidence="1">
    <location>
        <begin position="69"/>
        <end position="91"/>
    </location>
</feature>
<sequence>MNETYISLVPSEQHRYVNSQKRRLLHHREFTAMGQPFGAAVAFPWMTANGLMAYHLLGRLGERTLGFKIAVVAGSALLGYHMGNCWGAALFGDRKFWKAGVRENK</sequence>
<dbReference type="AlphaFoldDB" id="A0A7S3JM86"/>
<dbReference type="EMBL" id="HBII01042174">
    <property type="protein sequence ID" value="CAE0358738.1"/>
    <property type="molecule type" value="Transcribed_RNA"/>
</dbReference>
<gene>
    <name evidence="2" type="ORF">EHAR0213_LOCUS17662</name>
</gene>
<evidence type="ECO:0000313" key="2">
    <source>
        <dbReference type="EMBL" id="CAE0358738.1"/>
    </source>
</evidence>
<keyword evidence="1" id="KW-0812">Transmembrane</keyword>
<proteinExistence type="predicted"/>
<protein>
    <submittedName>
        <fullName evidence="2">Uncharacterized protein</fullName>
    </submittedName>
</protein>
<organism evidence="2">
    <name type="scientific">Euplotes harpa</name>
    <dbReference type="NCBI Taxonomy" id="151035"/>
    <lineage>
        <taxon>Eukaryota</taxon>
        <taxon>Sar</taxon>
        <taxon>Alveolata</taxon>
        <taxon>Ciliophora</taxon>
        <taxon>Intramacronucleata</taxon>
        <taxon>Spirotrichea</taxon>
        <taxon>Hypotrichia</taxon>
        <taxon>Euplotida</taxon>
        <taxon>Euplotidae</taxon>
        <taxon>Euplotes</taxon>
    </lineage>
</organism>
<keyword evidence="1" id="KW-1133">Transmembrane helix</keyword>
<reference evidence="2" key="1">
    <citation type="submission" date="2021-01" db="EMBL/GenBank/DDBJ databases">
        <authorList>
            <person name="Corre E."/>
            <person name="Pelletier E."/>
            <person name="Niang G."/>
            <person name="Scheremetjew M."/>
            <person name="Finn R."/>
            <person name="Kale V."/>
            <person name="Holt S."/>
            <person name="Cochrane G."/>
            <person name="Meng A."/>
            <person name="Brown T."/>
            <person name="Cohen L."/>
        </authorList>
    </citation>
    <scope>NUCLEOTIDE SEQUENCE</scope>
    <source>
        <strain evidence="2">FSP1.4</strain>
    </source>
</reference>
<name>A0A7S3JM86_9SPIT</name>
<keyword evidence="1" id="KW-0472">Membrane</keyword>
<accession>A0A7S3JM86</accession>
<evidence type="ECO:0000256" key="1">
    <source>
        <dbReference type="SAM" id="Phobius"/>
    </source>
</evidence>